<dbReference type="InterPro" id="IPR045024">
    <property type="entry name" value="NDH-2"/>
</dbReference>
<evidence type="ECO:0000259" key="11">
    <source>
        <dbReference type="Pfam" id="PF22366"/>
    </source>
</evidence>
<dbReference type="SUPFAM" id="SSF51905">
    <property type="entry name" value="FAD/NAD(P)-binding domain"/>
    <property type="match status" value="2"/>
</dbReference>
<dbReference type="InterPro" id="IPR054585">
    <property type="entry name" value="NDH2-like_C"/>
</dbReference>
<dbReference type="OrthoDB" id="3244603at2759"/>
<gene>
    <name evidence="12" type="ORF">BCR33DRAFT_848600</name>
</gene>
<evidence type="ECO:0000256" key="1">
    <source>
        <dbReference type="ARBA" id="ARBA00005272"/>
    </source>
</evidence>
<dbReference type="GO" id="GO:0005739">
    <property type="term" value="C:mitochondrion"/>
    <property type="evidence" value="ECO:0007669"/>
    <property type="project" value="TreeGrafter"/>
</dbReference>
<comment type="catalytic activity">
    <reaction evidence="9">
        <text>a ubiquinone + NADH + H(+) = a ubiquinol + NAD(+)</text>
        <dbReference type="Rhea" id="RHEA:23152"/>
        <dbReference type="Rhea" id="RHEA-COMP:9565"/>
        <dbReference type="Rhea" id="RHEA-COMP:9566"/>
        <dbReference type="ChEBI" id="CHEBI:15378"/>
        <dbReference type="ChEBI" id="CHEBI:16389"/>
        <dbReference type="ChEBI" id="CHEBI:17976"/>
        <dbReference type="ChEBI" id="CHEBI:57540"/>
        <dbReference type="ChEBI" id="CHEBI:57945"/>
    </reaction>
</comment>
<dbReference type="InterPro" id="IPR023753">
    <property type="entry name" value="FAD/NAD-binding_dom"/>
</dbReference>
<comment type="catalytic activity">
    <reaction evidence="8">
        <text>a quinone + NADH + H(+) = a quinol + NAD(+)</text>
        <dbReference type="Rhea" id="RHEA:46160"/>
        <dbReference type="ChEBI" id="CHEBI:15378"/>
        <dbReference type="ChEBI" id="CHEBI:24646"/>
        <dbReference type="ChEBI" id="CHEBI:57540"/>
        <dbReference type="ChEBI" id="CHEBI:57945"/>
        <dbReference type="ChEBI" id="CHEBI:132124"/>
        <dbReference type="EC" id="1.6.5.9"/>
    </reaction>
</comment>
<dbReference type="Pfam" id="PF07992">
    <property type="entry name" value="Pyr_redox_2"/>
    <property type="match status" value="1"/>
</dbReference>
<keyword evidence="6" id="KW-0560">Oxidoreductase</keyword>
<dbReference type="EC" id="1.6.5.9" evidence="2"/>
<dbReference type="Proteomes" id="UP000193642">
    <property type="component" value="Unassembled WGS sequence"/>
</dbReference>
<keyword evidence="5" id="KW-0809">Transit peptide</keyword>
<keyword evidence="3" id="KW-0285">Flavoprotein</keyword>
<evidence type="ECO:0000256" key="6">
    <source>
        <dbReference type="ARBA" id="ARBA00023002"/>
    </source>
</evidence>
<dbReference type="Pfam" id="PF22366">
    <property type="entry name" value="NDH2_C"/>
    <property type="match status" value="1"/>
</dbReference>
<evidence type="ECO:0000256" key="4">
    <source>
        <dbReference type="ARBA" id="ARBA00022827"/>
    </source>
</evidence>
<dbReference type="PANTHER" id="PTHR43706:SF47">
    <property type="entry name" value="EXTERNAL NADH-UBIQUINONE OXIDOREDUCTASE 1, MITOCHONDRIAL-RELATED"/>
    <property type="match status" value="1"/>
</dbReference>
<keyword evidence="7" id="KW-0520">NAD</keyword>
<name>A0A1Y2CJJ6_9FUNG</name>
<dbReference type="AlphaFoldDB" id="A0A1Y2CJJ6"/>
<proteinExistence type="inferred from homology"/>
<evidence type="ECO:0000259" key="10">
    <source>
        <dbReference type="Pfam" id="PF07992"/>
    </source>
</evidence>
<organism evidence="12 13">
    <name type="scientific">Rhizoclosmatium globosum</name>
    <dbReference type="NCBI Taxonomy" id="329046"/>
    <lineage>
        <taxon>Eukaryota</taxon>
        <taxon>Fungi</taxon>
        <taxon>Fungi incertae sedis</taxon>
        <taxon>Chytridiomycota</taxon>
        <taxon>Chytridiomycota incertae sedis</taxon>
        <taxon>Chytridiomycetes</taxon>
        <taxon>Chytridiales</taxon>
        <taxon>Chytriomycetaceae</taxon>
        <taxon>Rhizoclosmatium</taxon>
    </lineage>
</organism>
<evidence type="ECO:0000313" key="12">
    <source>
        <dbReference type="EMBL" id="ORY47203.1"/>
    </source>
</evidence>
<dbReference type="STRING" id="329046.A0A1Y2CJJ6"/>
<dbReference type="Gene3D" id="3.50.50.100">
    <property type="match status" value="1"/>
</dbReference>
<accession>A0A1Y2CJJ6</accession>
<protein>
    <recommendedName>
        <fullName evidence="2">NADH:ubiquinone reductase (non-electrogenic)</fullName>
        <ecNumber evidence="2">1.6.5.9</ecNumber>
    </recommendedName>
</protein>
<comment type="caution">
    <text evidence="12">The sequence shown here is derived from an EMBL/GenBank/DDBJ whole genome shotgun (WGS) entry which is preliminary data.</text>
</comment>
<keyword evidence="13" id="KW-1185">Reference proteome</keyword>
<dbReference type="EMBL" id="MCGO01000014">
    <property type="protein sequence ID" value="ORY47203.1"/>
    <property type="molecule type" value="Genomic_DNA"/>
</dbReference>
<evidence type="ECO:0000256" key="2">
    <source>
        <dbReference type="ARBA" id="ARBA00012637"/>
    </source>
</evidence>
<reference evidence="12 13" key="1">
    <citation type="submission" date="2016-07" db="EMBL/GenBank/DDBJ databases">
        <title>Pervasive Adenine N6-methylation of Active Genes in Fungi.</title>
        <authorList>
            <consortium name="DOE Joint Genome Institute"/>
            <person name="Mondo S.J."/>
            <person name="Dannebaum R.O."/>
            <person name="Kuo R.C."/>
            <person name="Labutti K."/>
            <person name="Haridas S."/>
            <person name="Kuo A."/>
            <person name="Salamov A."/>
            <person name="Ahrendt S.R."/>
            <person name="Lipzen A."/>
            <person name="Sullivan W."/>
            <person name="Andreopoulos W.B."/>
            <person name="Clum A."/>
            <person name="Lindquist E."/>
            <person name="Daum C."/>
            <person name="Ramamoorthy G.K."/>
            <person name="Gryganskyi A."/>
            <person name="Culley D."/>
            <person name="Magnuson J.K."/>
            <person name="James T.Y."/>
            <person name="O'Malley M.A."/>
            <person name="Stajich J.E."/>
            <person name="Spatafora J.W."/>
            <person name="Visel A."/>
            <person name="Grigoriev I.V."/>
        </authorList>
    </citation>
    <scope>NUCLEOTIDE SEQUENCE [LARGE SCALE GENOMIC DNA]</scope>
    <source>
        <strain evidence="12 13">JEL800</strain>
    </source>
</reference>
<comment type="similarity">
    <text evidence="1">Belongs to the NADH dehydrogenase family.</text>
</comment>
<evidence type="ECO:0000256" key="7">
    <source>
        <dbReference type="ARBA" id="ARBA00023027"/>
    </source>
</evidence>
<sequence length="513" mass="57393">MLALSRASVRFATAKVPTSRFSSTVATSTPKAPRFKWTKRVLKGSAAVGLAVFAWTVYESRHPLPQFEWDHSKETIAILGTGWGSTSLLKDLDTENYNVVLVSPRAYFLFTPLLPSSTVGTVELRSIMQPIRFLTRFKRREILYVEGNCTNIDPTKKVITVEDSSEIQGAVSKSEIKYDYLVVGVGAENATFGIPGVKENACFLKEAWDARRIRTQLLDCLESATFPGQPESEINRLLHMVVVGGGPTGVEYAAELHDFLNDDIQTWYPDIAGKFKITLVEATPHVLGMFPKDLIQYTERTFAENKVEILNNTMVKEVHQKDILVLNKDKELETIPFGLLVWATGNTARPLVSDLISKLPKDLQNQRRGLVVDDWLAVKGSKGSIYALGDCSATKWAPTAQVASRQGAYLAEQFAQLYALKREKSKFVEEGNKPEEFVQKLQPFVYNHQGSLAYVGGDKAIADLPFGIHLSGAMTYLFWRSAYMSNLFSLRNRVLVGFDWLKAKTFGRDISRE</sequence>
<feature type="domain" description="External alternative NADH-ubiquinone oxidoreductase-like C-terminal" evidence="11">
    <location>
        <begin position="448"/>
        <end position="509"/>
    </location>
</feature>
<keyword evidence="4" id="KW-0274">FAD</keyword>
<evidence type="ECO:0000256" key="9">
    <source>
        <dbReference type="ARBA" id="ARBA00049010"/>
    </source>
</evidence>
<feature type="domain" description="FAD/NAD(P)-binding" evidence="10">
    <location>
        <begin position="76"/>
        <end position="407"/>
    </location>
</feature>
<dbReference type="GO" id="GO:0050136">
    <property type="term" value="F:NADH dehydrogenase (quinone) (non-electrogenic) activity"/>
    <property type="evidence" value="ECO:0007669"/>
    <property type="project" value="UniProtKB-EC"/>
</dbReference>
<evidence type="ECO:0000256" key="3">
    <source>
        <dbReference type="ARBA" id="ARBA00022630"/>
    </source>
</evidence>
<evidence type="ECO:0000256" key="8">
    <source>
        <dbReference type="ARBA" id="ARBA00047599"/>
    </source>
</evidence>
<evidence type="ECO:0000256" key="5">
    <source>
        <dbReference type="ARBA" id="ARBA00022946"/>
    </source>
</evidence>
<dbReference type="PANTHER" id="PTHR43706">
    <property type="entry name" value="NADH DEHYDROGENASE"/>
    <property type="match status" value="1"/>
</dbReference>
<dbReference type="InterPro" id="IPR036188">
    <property type="entry name" value="FAD/NAD-bd_sf"/>
</dbReference>
<evidence type="ECO:0000313" key="13">
    <source>
        <dbReference type="Proteomes" id="UP000193642"/>
    </source>
</evidence>